<evidence type="ECO:0000313" key="12">
    <source>
        <dbReference type="EMBL" id="PDV99137.1"/>
    </source>
</evidence>
<keyword evidence="6" id="KW-0067">ATP-binding</keyword>
<evidence type="ECO:0000256" key="9">
    <source>
        <dbReference type="ARBA" id="ARBA00029438"/>
    </source>
</evidence>
<feature type="domain" description="GHMP kinase C-terminal" evidence="11">
    <location>
        <begin position="227"/>
        <end position="304"/>
    </location>
</feature>
<name>A0A2H3L2Z5_9CHLR</name>
<dbReference type="InterPro" id="IPR006205">
    <property type="entry name" value="Mev_gal_kin"/>
</dbReference>
<dbReference type="GO" id="GO:0005829">
    <property type="term" value="C:cytosol"/>
    <property type="evidence" value="ECO:0007669"/>
    <property type="project" value="TreeGrafter"/>
</dbReference>
<sequence>MQSAPSKLILCGEHAVVYGQPALAVPLGDLRAYAEVSAGTPGSGLSFVAPDLGEAWDAHVKPEHPLSELALALLASFGITQADLVLRLHAEIPLASGMGSGAAIGTALVRALAAWFDQELPPAQIADLVYASERRFHGTPSGIDNTVVAHEQAIWYVRHLTPAAQGFTATIEPVVMNAPLHLVIGDTGVRSMTRLPVGAVREAWQADPPRYEAFFAAIGQVVHRVRTALSEGDQQQLGALFNENQALLQEIGVSSPELNHLVAAARQAGALGAKLSGAGWGGVMFALVTPDQRSTVTQALHKAGATRVIATTVASS</sequence>
<dbReference type="Proteomes" id="UP000220922">
    <property type="component" value="Unassembled WGS sequence"/>
</dbReference>
<dbReference type="EMBL" id="LYXE01000083">
    <property type="protein sequence ID" value="PDV99137.1"/>
    <property type="molecule type" value="Genomic_DNA"/>
</dbReference>
<evidence type="ECO:0000256" key="2">
    <source>
        <dbReference type="ARBA" id="ARBA00022516"/>
    </source>
</evidence>
<evidence type="ECO:0000256" key="4">
    <source>
        <dbReference type="ARBA" id="ARBA00022741"/>
    </source>
</evidence>
<evidence type="ECO:0000256" key="5">
    <source>
        <dbReference type="ARBA" id="ARBA00022777"/>
    </source>
</evidence>
<dbReference type="Pfam" id="PF08544">
    <property type="entry name" value="GHMP_kinases_C"/>
    <property type="match status" value="1"/>
</dbReference>
<dbReference type="Pfam" id="PF00288">
    <property type="entry name" value="GHMP_kinases_N"/>
    <property type="match status" value="1"/>
</dbReference>
<dbReference type="UniPathway" id="UPA00057">
    <property type="reaction ID" value="UER00098"/>
</dbReference>
<keyword evidence="5 12" id="KW-0418">Kinase</keyword>
<keyword evidence="13" id="KW-1185">Reference proteome</keyword>
<evidence type="ECO:0000256" key="7">
    <source>
        <dbReference type="ARBA" id="ARBA00022842"/>
    </source>
</evidence>
<dbReference type="PANTHER" id="PTHR43290">
    <property type="entry name" value="MEVALONATE KINASE"/>
    <property type="match status" value="1"/>
</dbReference>
<evidence type="ECO:0000256" key="8">
    <source>
        <dbReference type="ARBA" id="ARBA00023098"/>
    </source>
</evidence>
<dbReference type="PRINTS" id="PR00959">
    <property type="entry name" value="MEVGALKINASE"/>
</dbReference>
<dbReference type="InterPro" id="IPR014721">
    <property type="entry name" value="Ribsml_uS5_D2-typ_fold_subgr"/>
</dbReference>
<evidence type="ECO:0000256" key="1">
    <source>
        <dbReference type="ARBA" id="ARBA00022490"/>
    </source>
</evidence>
<comment type="pathway">
    <text evidence="9">Isoprenoid biosynthesis; isopentenyl diphosphate biosynthesis via mevalonate pathway; isopentenyl diphosphate from (R)-mevalonate: step 1/3.</text>
</comment>
<keyword evidence="3" id="KW-0808">Transferase</keyword>
<keyword evidence="4" id="KW-0547">Nucleotide-binding</keyword>
<feature type="domain" description="GHMP kinase N-terminal" evidence="10">
    <location>
        <begin position="70"/>
        <end position="148"/>
    </location>
</feature>
<keyword evidence="7" id="KW-0460">Magnesium</keyword>
<dbReference type="GO" id="GO:0004496">
    <property type="term" value="F:mevalonate kinase activity"/>
    <property type="evidence" value="ECO:0007669"/>
    <property type="project" value="InterPro"/>
</dbReference>
<dbReference type="GO" id="GO:0005524">
    <property type="term" value="F:ATP binding"/>
    <property type="evidence" value="ECO:0007669"/>
    <property type="project" value="UniProtKB-KW"/>
</dbReference>
<evidence type="ECO:0000256" key="3">
    <source>
        <dbReference type="ARBA" id="ARBA00022679"/>
    </source>
</evidence>
<dbReference type="PANTHER" id="PTHR43290:SF2">
    <property type="entry name" value="MEVALONATE KINASE"/>
    <property type="match status" value="1"/>
</dbReference>
<keyword evidence="8" id="KW-0443">Lipid metabolism</keyword>
<evidence type="ECO:0000259" key="10">
    <source>
        <dbReference type="Pfam" id="PF00288"/>
    </source>
</evidence>
<dbReference type="InterPro" id="IPR013750">
    <property type="entry name" value="GHMP_kinase_C_dom"/>
</dbReference>
<dbReference type="Gene3D" id="3.30.230.10">
    <property type="match status" value="1"/>
</dbReference>
<keyword evidence="2" id="KW-0444">Lipid biosynthesis</keyword>
<dbReference type="InterPro" id="IPR036554">
    <property type="entry name" value="GHMP_kinase_C_sf"/>
</dbReference>
<organism evidence="12 13">
    <name type="scientific">Candidatus Chloroploca asiatica</name>
    <dbReference type="NCBI Taxonomy" id="1506545"/>
    <lineage>
        <taxon>Bacteria</taxon>
        <taxon>Bacillati</taxon>
        <taxon>Chloroflexota</taxon>
        <taxon>Chloroflexia</taxon>
        <taxon>Chloroflexales</taxon>
        <taxon>Chloroflexineae</taxon>
        <taxon>Oscillochloridaceae</taxon>
        <taxon>Candidatus Chloroploca</taxon>
    </lineage>
</organism>
<dbReference type="InterPro" id="IPR006204">
    <property type="entry name" value="GHMP_kinase_N_dom"/>
</dbReference>
<proteinExistence type="predicted"/>
<evidence type="ECO:0000259" key="11">
    <source>
        <dbReference type="Pfam" id="PF08544"/>
    </source>
</evidence>
<evidence type="ECO:0000256" key="6">
    <source>
        <dbReference type="ARBA" id="ARBA00022840"/>
    </source>
</evidence>
<dbReference type="SUPFAM" id="SSF55060">
    <property type="entry name" value="GHMP Kinase, C-terminal domain"/>
    <property type="match status" value="1"/>
</dbReference>
<gene>
    <name evidence="12" type="ORF">A9Q02_13680</name>
</gene>
<evidence type="ECO:0000313" key="13">
    <source>
        <dbReference type="Proteomes" id="UP000220922"/>
    </source>
</evidence>
<comment type="caution">
    <text evidence="12">The sequence shown here is derived from an EMBL/GenBank/DDBJ whole genome shotgun (WGS) entry which is preliminary data.</text>
</comment>
<dbReference type="InterPro" id="IPR020568">
    <property type="entry name" value="Ribosomal_Su5_D2-typ_SF"/>
</dbReference>
<dbReference type="OrthoDB" id="9764892at2"/>
<dbReference type="Gene3D" id="3.30.70.890">
    <property type="entry name" value="GHMP kinase, C-terminal domain"/>
    <property type="match status" value="1"/>
</dbReference>
<protein>
    <submittedName>
        <fullName evidence="12">Mevalonate kinase</fullName>
    </submittedName>
</protein>
<dbReference type="NCBIfam" id="TIGR00549">
    <property type="entry name" value="mevalon_kin"/>
    <property type="match status" value="1"/>
</dbReference>
<accession>A0A2H3L2Z5</accession>
<reference evidence="12 13" key="1">
    <citation type="submission" date="2016-05" db="EMBL/GenBank/DDBJ databases">
        <authorList>
            <person name="Lavstsen T."/>
            <person name="Jespersen J.S."/>
        </authorList>
    </citation>
    <scope>NUCLEOTIDE SEQUENCE [LARGE SCALE GENOMIC DNA]</scope>
    <source>
        <strain evidence="12 13">B7-9</strain>
    </source>
</reference>
<dbReference type="AlphaFoldDB" id="A0A2H3L2Z5"/>
<dbReference type="GO" id="GO:0019287">
    <property type="term" value="P:isopentenyl diphosphate biosynthetic process, mevalonate pathway"/>
    <property type="evidence" value="ECO:0007669"/>
    <property type="project" value="UniProtKB-UniPathway"/>
</dbReference>
<keyword evidence="1" id="KW-0963">Cytoplasm</keyword>
<dbReference type="SUPFAM" id="SSF54211">
    <property type="entry name" value="Ribosomal protein S5 domain 2-like"/>
    <property type="match status" value="1"/>
</dbReference>